<reference evidence="1 2" key="1">
    <citation type="journal article" date="2013" name="Science">
        <title>Pandoraviruses: amoeba viruses with genomes up to 2.5 Mb reaching that of parasitic eukaryotes.</title>
        <authorList>
            <person name="Philippe N."/>
            <person name="Legendre M."/>
            <person name="Doutre G."/>
            <person name="Coute Y."/>
            <person name="Poirot O."/>
            <person name="Lescot M."/>
            <person name="Arslan D."/>
            <person name="Seltzer V."/>
            <person name="Bertaux L."/>
            <person name="Bruley C."/>
            <person name="Garin J."/>
            <person name="Claverie J.M."/>
            <person name="Abergel C."/>
        </authorList>
    </citation>
    <scope>NUCLEOTIDE SEQUENCE [LARGE SCALE GENOMIC DNA]</scope>
</reference>
<dbReference type="SUPFAM" id="SSF81383">
    <property type="entry name" value="F-box domain"/>
    <property type="match status" value="1"/>
</dbReference>
<gene>
    <name evidence="1" type="ORF">psal_cds_970</name>
</gene>
<organism evidence="1 2">
    <name type="scientific">Pandoravirus salinus</name>
    <dbReference type="NCBI Taxonomy" id="1349410"/>
    <lineage>
        <taxon>Viruses</taxon>
        <taxon>Pandoravirus</taxon>
    </lineage>
</organism>
<protein>
    <submittedName>
        <fullName evidence="1">Uncharacterized protein</fullName>
    </submittedName>
</protein>
<dbReference type="KEGG" id="vg:16606916"/>
<proteinExistence type="predicted"/>
<dbReference type="EMBL" id="KC977571">
    <property type="protein sequence ID" value="AGO85129.2"/>
    <property type="molecule type" value="Genomic_DNA"/>
</dbReference>
<evidence type="ECO:0000313" key="1">
    <source>
        <dbReference type="EMBL" id="AGO85129.2"/>
    </source>
</evidence>
<accession>S4VWU5</accession>
<sequence length="286" mass="31050">MARDGIAALPTELWSAILHHLHPSWHPVAAHVCVLWRALVPADRRRLGVIAAYALLASSRSPGSCDNVVAWSLGVSRAPRALNRLGLFPININQQDKLTVADALAIDDALVAAVHLVGTVPLSDILALPLFCPPIDKEDVARLDASTAWAPIHLCSARMIQAAARCGLVEFLGALCRRVSPVLPNAWTAAVFDSYAAMARLRDLDAFAALRSAGCRFDVKALDAILDDVGMHDADRDAWIDAATRPMCSRCLDWKNVDTFVVGPHGSERFRCFCCGLVWRQPVPPK</sequence>
<keyword evidence="2" id="KW-1185">Reference proteome</keyword>
<dbReference type="Proteomes" id="UP000204584">
    <property type="component" value="Segment"/>
</dbReference>
<evidence type="ECO:0000313" key="2">
    <source>
        <dbReference type="Proteomes" id="UP000204584"/>
    </source>
</evidence>
<dbReference type="GeneID" id="16606916"/>
<dbReference type="RefSeq" id="YP_008438203.2">
    <property type="nucleotide sequence ID" value="NC_022098.1"/>
</dbReference>
<dbReference type="InterPro" id="IPR036047">
    <property type="entry name" value="F-box-like_dom_sf"/>
</dbReference>
<name>S4VWU5_9VIRU</name>